<accession>A0AAN9MF92</accession>
<comment type="caution">
    <text evidence="1">The sequence shown here is derived from an EMBL/GenBank/DDBJ whole genome shotgun (WGS) entry which is preliminary data.</text>
</comment>
<dbReference type="EMBL" id="JAYMYR010000007">
    <property type="protein sequence ID" value="KAK7352946.1"/>
    <property type="molecule type" value="Genomic_DNA"/>
</dbReference>
<gene>
    <name evidence="1" type="ORF">VNO80_18377</name>
</gene>
<dbReference type="AlphaFoldDB" id="A0AAN9MF92"/>
<organism evidence="1 2">
    <name type="scientific">Phaseolus coccineus</name>
    <name type="common">Scarlet runner bean</name>
    <name type="synonym">Phaseolus multiflorus</name>
    <dbReference type="NCBI Taxonomy" id="3886"/>
    <lineage>
        <taxon>Eukaryota</taxon>
        <taxon>Viridiplantae</taxon>
        <taxon>Streptophyta</taxon>
        <taxon>Embryophyta</taxon>
        <taxon>Tracheophyta</taxon>
        <taxon>Spermatophyta</taxon>
        <taxon>Magnoliopsida</taxon>
        <taxon>eudicotyledons</taxon>
        <taxon>Gunneridae</taxon>
        <taxon>Pentapetalae</taxon>
        <taxon>rosids</taxon>
        <taxon>fabids</taxon>
        <taxon>Fabales</taxon>
        <taxon>Fabaceae</taxon>
        <taxon>Papilionoideae</taxon>
        <taxon>50 kb inversion clade</taxon>
        <taxon>NPAAA clade</taxon>
        <taxon>indigoferoid/millettioid clade</taxon>
        <taxon>Phaseoleae</taxon>
        <taxon>Phaseolus</taxon>
    </lineage>
</organism>
<sequence>MADSTRRSCCNERFGGPRLLSFRIAAHGIVGVSRGYSGSTFQRVAPFLFFFLRYEISKKWFSSFLWMCVCNVLW</sequence>
<keyword evidence="2" id="KW-1185">Reference proteome</keyword>
<protein>
    <submittedName>
        <fullName evidence="1">Uncharacterized protein</fullName>
    </submittedName>
</protein>
<proteinExistence type="predicted"/>
<name>A0AAN9MF92_PHACN</name>
<evidence type="ECO:0000313" key="1">
    <source>
        <dbReference type="EMBL" id="KAK7352946.1"/>
    </source>
</evidence>
<dbReference type="Proteomes" id="UP001374584">
    <property type="component" value="Unassembled WGS sequence"/>
</dbReference>
<evidence type="ECO:0000313" key="2">
    <source>
        <dbReference type="Proteomes" id="UP001374584"/>
    </source>
</evidence>
<reference evidence="1 2" key="1">
    <citation type="submission" date="2024-01" db="EMBL/GenBank/DDBJ databases">
        <title>The genomes of 5 underutilized Papilionoideae crops provide insights into root nodulation and disease resistanc.</title>
        <authorList>
            <person name="Jiang F."/>
        </authorList>
    </citation>
    <scope>NUCLEOTIDE SEQUENCE [LARGE SCALE GENOMIC DNA]</scope>
    <source>
        <strain evidence="1">JINMINGXINNONG_FW02</strain>
        <tissue evidence="1">Leaves</tissue>
    </source>
</reference>